<dbReference type="EMBL" id="LXQA010003294">
    <property type="protein sequence ID" value="MCH82165.1"/>
    <property type="molecule type" value="Genomic_DNA"/>
</dbReference>
<dbReference type="Proteomes" id="UP000265520">
    <property type="component" value="Unassembled WGS sequence"/>
</dbReference>
<dbReference type="PANTHER" id="PTHR47723">
    <property type="entry name" value="OS05G0353850 PROTEIN"/>
    <property type="match status" value="1"/>
</dbReference>
<dbReference type="InterPro" id="IPR053151">
    <property type="entry name" value="RNase_H-like"/>
</dbReference>
<name>A0A392M4B6_9FABA</name>
<proteinExistence type="predicted"/>
<keyword evidence="2" id="KW-1185">Reference proteome</keyword>
<evidence type="ECO:0000313" key="1">
    <source>
        <dbReference type="EMBL" id="MCH82165.1"/>
    </source>
</evidence>
<comment type="caution">
    <text evidence="1">The sequence shown here is derived from an EMBL/GenBank/DDBJ whole genome shotgun (WGS) entry which is preliminary data.</text>
</comment>
<sequence length="74" mass="8085">MAGNTYPHMERAFTSIQVGWMSPRQGWIKGNKDGAQIMQNQQAGCDGVVRDDLGQWLSGLSRKLGSCSALMAEL</sequence>
<reference evidence="1 2" key="1">
    <citation type="journal article" date="2018" name="Front. Plant Sci.">
        <title>Red Clover (Trifolium pratense) and Zigzag Clover (T. medium) - A Picture of Genomic Similarities and Differences.</title>
        <authorList>
            <person name="Dluhosova J."/>
            <person name="Istvanek J."/>
            <person name="Nedelnik J."/>
            <person name="Repkova J."/>
        </authorList>
    </citation>
    <scope>NUCLEOTIDE SEQUENCE [LARGE SCALE GENOMIC DNA]</scope>
    <source>
        <strain evidence="2">cv. 10/8</strain>
        <tissue evidence="1">Leaf</tissue>
    </source>
</reference>
<evidence type="ECO:0000313" key="2">
    <source>
        <dbReference type="Proteomes" id="UP000265520"/>
    </source>
</evidence>
<dbReference type="PANTHER" id="PTHR47723:SF19">
    <property type="entry name" value="POLYNUCLEOTIDYL TRANSFERASE, RIBONUCLEASE H-LIKE SUPERFAMILY PROTEIN"/>
    <property type="match status" value="1"/>
</dbReference>
<accession>A0A392M4B6</accession>
<gene>
    <name evidence="1" type="ORF">A2U01_0002964</name>
</gene>
<organism evidence="1 2">
    <name type="scientific">Trifolium medium</name>
    <dbReference type="NCBI Taxonomy" id="97028"/>
    <lineage>
        <taxon>Eukaryota</taxon>
        <taxon>Viridiplantae</taxon>
        <taxon>Streptophyta</taxon>
        <taxon>Embryophyta</taxon>
        <taxon>Tracheophyta</taxon>
        <taxon>Spermatophyta</taxon>
        <taxon>Magnoliopsida</taxon>
        <taxon>eudicotyledons</taxon>
        <taxon>Gunneridae</taxon>
        <taxon>Pentapetalae</taxon>
        <taxon>rosids</taxon>
        <taxon>fabids</taxon>
        <taxon>Fabales</taxon>
        <taxon>Fabaceae</taxon>
        <taxon>Papilionoideae</taxon>
        <taxon>50 kb inversion clade</taxon>
        <taxon>NPAAA clade</taxon>
        <taxon>Hologalegina</taxon>
        <taxon>IRL clade</taxon>
        <taxon>Trifolieae</taxon>
        <taxon>Trifolium</taxon>
    </lineage>
</organism>
<dbReference type="AlphaFoldDB" id="A0A392M4B6"/>
<protein>
    <submittedName>
        <fullName evidence="1">Ribonuclease H</fullName>
    </submittedName>
</protein>